<dbReference type="HOGENOM" id="CLU_109248_0_0_10"/>
<organism evidence="2 3">
    <name type="scientific">Sphingobacterium spiritivorum ATCC 33861</name>
    <dbReference type="NCBI Taxonomy" id="525373"/>
    <lineage>
        <taxon>Bacteria</taxon>
        <taxon>Pseudomonadati</taxon>
        <taxon>Bacteroidota</taxon>
        <taxon>Sphingobacteriia</taxon>
        <taxon>Sphingobacteriales</taxon>
        <taxon>Sphingobacteriaceae</taxon>
        <taxon>Sphingobacterium</taxon>
    </lineage>
</organism>
<name>D7VN70_SPHSI</name>
<sequence>MADRRLQYADEITLARIELMHPKIREEVREIYLQINTALPKGVRLRLSQTLRTFKEQDELFNKRPKVTNAKGGQSIHNYGLAFDIVILYDKDSNGSFETASWALDINFMKVVNFFKSKGWTWGGDWKSFKDYPHFEKTFGNTWQSLIVKKSAKDSNGNYYVIL</sequence>
<keyword evidence="2" id="KW-0378">Hydrolase</keyword>
<dbReference type="Gene3D" id="3.30.1380.10">
    <property type="match status" value="1"/>
</dbReference>
<dbReference type="STRING" id="525373.HMPREF0766_12440"/>
<evidence type="ECO:0000313" key="3">
    <source>
        <dbReference type="Proteomes" id="UP000006258"/>
    </source>
</evidence>
<evidence type="ECO:0000313" key="2">
    <source>
        <dbReference type="EMBL" id="EFK57367.1"/>
    </source>
</evidence>
<reference evidence="2" key="1">
    <citation type="submission" date="2010-07" db="EMBL/GenBank/DDBJ databases">
        <authorList>
            <person name="Muzny D."/>
            <person name="Qin X."/>
            <person name="Buhay C."/>
            <person name="Dugan-Rocha S."/>
            <person name="Ding Y."/>
            <person name="Chen G."/>
            <person name="Hawes A."/>
            <person name="Holder M."/>
            <person name="Jhangiani S."/>
            <person name="Johnson A."/>
            <person name="Khan Z."/>
            <person name="Li Z."/>
            <person name="Liu W."/>
            <person name="Liu X."/>
            <person name="Perez L."/>
            <person name="Shen H."/>
            <person name="Wang Q."/>
            <person name="Watt J."/>
            <person name="Xi L."/>
            <person name="Xin Y."/>
            <person name="Zhou J."/>
            <person name="Deng J."/>
            <person name="Jiang H."/>
            <person name="Liu Y."/>
            <person name="Qu J."/>
            <person name="Song X.-Z."/>
            <person name="Zhang L."/>
            <person name="Villasana D."/>
            <person name="Johnson A."/>
            <person name="Liu J."/>
            <person name="Liyanage D."/>
            <person name="Lorensuhewa L."/>
            <person name="Robinson T."/>
            <person name="Song A."/>
            <person name="Song B.-B."/>
            <person name="Dinh H."/>
            <person name="Thornton R."/>
            <person name="Coyle M."/>
            <person name="Francisco L."/>
            <person name="Jackson L."/>
            <person name="Javaid M."/>
            <person name="Korchina V."/>
            <person name="Kovar C."/>
            <person name="Mata R."/>
            <person name="Mathew T."/>
            <person name="Ngo R."/>
            <person name="Nguyen L."/>
            <person name="Nguyen N."/>
            <person name="Okwuonu G."/>
            <person name="Ongeri F."/>
            <person name="Pham C."/>
            <person name="Simmons D."/>
            <person name="Wilczek-Boney K."/>
            <person name="Hale W."/>
            <person name="Jakkamsetti A."/>
            <person name="Pham P."/>
            <person name="Ruth R."/>
            <person name="San Lucas F."/>
            <person name="Warren J."/>
            <person name="Zhang J."/>
            <person name="Zhao Z."/>
            <person name="Zhou C."/>
            <person name="Zhu D."/>
            <person name="Lee S."/>
            <person name="Bess C."/>
            <person name="Blankenburg K."/>
            <person name="Forbes L."/>
            <person name="Fu Q."/>
            <person name="Gubbala S."/>
            <person name="Hirani K."/>
            <person name="Jayaseelan J.C."/>
            <person name="Lara F."/>
            <person name="Munidasa M."/>
            <person name="Palculict T."/>
            <person name="Patil S."/>
            <person name="Pu L.-L."/>
            <person name="Saada N."/>
            <person name="Tang L."/>
            <person name="Weissenberger G."/>
            <person name="Zhu Y."/>
            <person name="Hemphill L."/>
            <person name="Shang Y."/>
            <person name="Youmans B."/>
            <person name="Ayvaz T."/>
            <person name="Ross M."/>
            <person name="Santibanez J."/>
            <person name="Aqrawi P."/>
            <person name="Gross S."/>
            <person name="Joshi V."/>
            <person name="Fowler G."/>
            <person name="Nazareth L."/>
            <person name="Reid J."/>
            <person name="Worley K."/>
            <person name="Petrosino J."/>
            <person name="Highlander S."/>
            <person name="Gibbs R."/>
        </authorList>
    </citation>
    <scope>NUCLEOTIDE SEQUENCE [LARGE SCALE GENOMIC DNA]</scope>
    <source>
        <strain evidence="2">ATCC 33861</strain>
    </source>
</reference>
<dbReference type="EMBL" id="ACHA02000011">
    <property type="protein sequence ID" value="EFK57367.1"/>
    <property type="molecule type" value="Genomic_DNA"/>
</dbReference>
<keyword evidence="3" id="KW-1185">Reference proteome</keyword>
<dbReference type="Pfam" id="PF13539">
    <property type="entry name" value="Peptidase_M15_4"/>
    <property type="match status" value="1"/>
</dbReference>
<dbReference type="InterPro" id="IPR039561">
    <property type="entry name" value="Peptidase_M15C"/>
</dbReference>
<evidence type="ECO:0000259" key="1">
    <source>
        <dbReference type="Pfam" id="PF13539"/>
    </source>
</evidence>
<feature type="domain" description="Peptidase M15C" evidence="1">
    <location>
        <begin position="69"/>
        <end position="137"/>
    </location>
</feature>
<keyword evidence="2" id="KW-0121">Carboxypeptidase</keyword>
<accession>D7VN70</accession>
<dbReference type="Proteomes" id="UP000006258">
    <property type="component" value="Unassembled WGS sequence"/>
</dbReference>
<dbReference type="CDD" id="cd14845">
    <property type="entry name" value="L-Ala-D-Glu_peptidase_like"/>
    <property type="match status" value="1"/>
</dbReference>
<dbReference type="GO" id="GO:0004180">
    <property type="term" value="F:carboxypeptidase activity"/>
    <property type="evidence" value="ECO:0007669"/>
    <property type="project" value="UniProtKB-KW"/>
</dbReference>
<comment type="caution">
    <text evidence="2">The sequence shown here is derived from an EMBL/GenBank/DDBJ whole genome shotgun (WGS) entry which is preliminary data.</text>
</comment>
<dbReference type="AlphaFoldDB" id="D7VN70"/>
<proteinExistence type="predicted"/>
<dbReference type="EC" id="3.4.-.-" evidence="2"/>
<dbReference type="RefSeq" id="WP_002992983.1">
    <property type="nucleotide sequence ID" value="NZ_GL379770.1"/>
</dbReference>
<dbReference type="SUPFAM" id="SSF55166">
    <property type="entry name" value="Hedgehog/DD-peptidase"/>
    <property type="match status" value="1"/>
</dbReference>
<protein>
    <submittedName>
        <fullName evidence="2">Serine-type D-Ala-D-Ala carboxypeptidase</fullName>
        <ecNumber evidence="2">3.4.-.-</ecNumber>
    </submittedName>
</protein>
<dbReference type="eggNOG" id="COG3409">
    <property type="taxonomic scope" value="Bacteria"/>
</dbReference>
<dbReference type="GeneID" id="95427959"/>
<dbReference type="InterPro" id="IPR009045">
    <property type="entry name" value="Zn_M74/Hedgehog-like"/>
</dbReference>
<gene>
    <name evidence="2" type="ORF">HMPREF0766_12440</name>
</gene>
<dbReference type="OrthoDB" id="9799970at2"/>
<keyword evidence="2" id="KW-0645">Protease</keyword>